<accession>A0A1I7HRM9</accession>
<feature type="region of interest" description="Disordered" evidence="6">
    <location>
        <begin position="140"/>
        <end position="167"/>
    </location>
</feature>
<keyword evidence="3" id="KW-0805">Transcription regulation</keyword>
<dbReference type="Proteomes" id="UP000183508">
    <property type="component" value="Unassembled WGS sequence"/>
</dbReference>
<keyword evidence="5" id="KW-0804">Transcription</keyword>
<dbReference type="AlphaFoldDB" id="A0A1I7HRM9"/>
<evidence type="ECO:0000313" key="10">
    <source>
        <dbReference type="Proteomes" id="UP000183508"/>
    </source>
</evidence>
<feature type="domain" description="PAS" evidence="8">
    <location>
        <begin position="7"/>
        <end position="55"/>
    </location>
</feature>
<dbReference type="InterPro" id="IPR003593">
    <property type="entry name" value="AAA+_ATPase"/>
</dbReference>
<dbReference type="PROSITE" id="PS50045">
    <property type="entry name" value="SIGMA54_INTERACT_4"/>
    <property type="match status" value="1"/>
</dbReference>
<dbReference type="InterPro" id="IPR002197">
    <property type="entry name" value="HTH_Fis"/>
</dbReference>
<dbReference type="PROSITE" id="PS00676">
    <property type="entry name" value="SIGMA54_INTERACT_2"/>
    <property type="match status" value="1"/>
</dbReference>
<dbReference type="GO" id="GO:0043565">
    <property type="term" value="F:sequence-specific DNA binding"/>
    <property type="evidence" value="ECO:0007669"/>
    <property type="project" value="InterPro"/>
</dbReference>
<evidence type="ECO:0000313" key="9">
    <source>
        <dbReference type="EMBL" id="SFU63388.1"/>
    </source>
</evidence>
<dbReference type="CDD" id="cd00130">
    <property type="entry name" value="PAS"/>
    <property type="match status" value="1"/>
</dbReference>
<dbReference type="EMBL" id="FPBV01000005">
    <property type="protein sequence ID" value="SFU63388.1"/>
    <property type="molecule type" value="Genomic_DNA"/>
</dbReference>
<dbReference type="InterPro" id="IPR058031">
    <property type="entry name" value="AAA_lid_NorR"/>
</dbReference>
<dbReference type="GO" id="GO:0006355">
    <property type="term" value="P:regulation of DNA-templated transcription"/>
    <property type="evidence" value="ECO:0007669"/>
    <property type="project" value="InterPro"/>
</dbReference>
<organism evidence="9 10">
    <name type="scientific">Alicyclobacillus macrosporangiidus</name>
    <dbReference type="NCBI Taxonomy" id="392015"/>
    <lineage>
        <taxon>Bacteria</taxon>
        <taxon>Bacillati</taxon>
        <taxon>Bacillota</taxon>
        <taxon>Bacilli</taxon>
        <taxon>Bacillales</taxon>
        <taxon>Alicyclobacillaceae</taxon>
        <taxon>Alicyclobacillus</taxon>
    </lineage>
</organism>
<dbReference type="PRINTS" id="PR01590">
    <property type="entry name" value="HTHFIS"/>
</dbReference>
<evidence type="ECO:0000256" key="2">
    <source>
        <dbReference type="ARBA" id="ARBA00022840"/>
    </source>
</evidence>
<evidence type="ECO:0000256" key="1">
    <source>
        <dbReference type="ARBA" id="ARBA00022741"/>
    </source>
</evidence>
<dbReference type="InterPro" id="IPR000014">
    <property type="entry name" value="PAS"/>
</dbReference>
<dbReference type="Pfam" id="PF00158">
    <property type="entry name" value="Sigma54_activat"/>
    <property type="match status" value="1"/>
</dbReference>
<dbReference type="SUPFAM" id="SSF52540">
    <property type="entry name" value="P-loop containing nucleoside triphosphate hydrolases"/>
    <property type="match status" value="1"/>
</dbReference>
<dbReference type="PROSITE" id="PS50112">
    <property type="entry name" value="PAS"/>
    <property type="match status" value="1"/>
</dbReference>
<dbReference type="PROSITE" id="PS00688">
    <property type="entry name" value="SIGMA54_INTERACT_3"/>
    <property type="match status" value="1"/>
</dbReference>
<dbReference type="SUPFAM" id="SSF46689">
    <property type="entry name" value="Homeodomain-like"/>
    <property type="match status" value="1"/>
</dbReference>
<reference evidence="10" key="1">
    <citation type="submission" date="2016-10" db="EMBL/GenBank/DDBJ databases">
        <authorList>
            <person name="Varghese N."/>
        </authorList>
    </citation>
    <scope>NUCLEOTIDE SEQUENCE [LARGE SCALE GENOMIC DNA]</scope>
    <source>
        <strain evidence="10">DSM 17980</strain>
    </source>
</reference>
<name>A0A1I7HRM9_9BACL</name>
<dbReference type="CDD" id="cd00009">
    <property type="entry name" value="AAA"/>
    <property type="match status" value="1"/>
</dbReference>
<evidence type="ECO:0000256" key="6">
    <source>
        <dbReference type="SAM" id="MobiDB-lite"/>
    </source>
</evidence>
<dbReference type="Pfam" id="PF08448">
    <property type="entry name" value="PAS_4"/>
    <property type="match status" value="1"/>
</dbReference>
<keyword evidence="2" id="KW-0067">ATP-binding</keyword>
<feature type="domain" description="Sigma-54 factor interaction" evidence="7">
    <location>
        <begin position="179"/>
        <end position="407"/>
    </location>
</feature>
<dbReference type="InterPro" id="IPR013656">
    <property type="entry name" value="PAS_4"/>
</dbReference>
<dbReference type="InterPro" id="IPR027417">
    <property type="entry name" value="P-loop_NTPase"/>
</dbReference>
<dbReference type="InterPro" id="IPR025944">
    <property type="entry name" value="Sigma_54_int_dom_CS"/>
</dbReference>
<protein>
    <submittedName>
        <fullName evidence="9">Arginine utilization regulatory protein</fullName>
    </submittedName>
</protein>
<keyword evidence="10" id="KW-1185">Reference proteome</keyword>
<dbReference type="SMART" id="SM00091">
    <property type="entry name" value="PAS"/>
    <property type="match status" value="1"/>
</dbReference>
<sequence length="571" mass="61798">MPAGPLTHEWLLHILETIDEGIHAVDRDGITILYNRAAGRLDGLAPEDVLGKHVLEAFPSLGHDTSTLLQVLETGRAIRNRAQTYTNYLGFKVHTVNTTLPIVSGGEVVGALEIAKDLTQVKRLSEQVLDLQAQVASGHRRAVTRGAGRDPGSRAPGGAGRAGDAGERPGGAVYQFSHFISQDPRVADIKRRAQRAATTTSPVLVYGETGTGKELLVQAIHNAGPRRGSPFLALNCAALPAPLLEGILFGTVRGSFTGAEDRPGLFELADGGTLFLDEIQSMPLELQAKLLRALQEGEFMRVGDTRVRHVQVRVMAAMNRWPEQEVAEGRLREDLFYRINVVRLDLPPLRDRRGDLPLLVAHFVEKWNGRFGTQVTGVTAEVSRRFAEYPWPGNVRELENAIEAAMNLVTSGDIPMDALPAHLREWCGGQRAGVGERTKPGIGLSPRAGTAAEVRDEAVRDAGAPDARGLDAGVRATPRVPQDAGQGERPDTNWVSSLREAGMDGLWARLDGGTGALAWPAIQAAFERIVLQRALARSGGNVKLAAQRLGIPRQTLQYRLRQLGLAGTRRL</sequence>
<evidence type="ECO:0000256" key="4">
    <source>
        <dbReference type="ARBA" id="ARBA00023125"/>
    </source>
</evidence>
<dbReference type="SUPFAM" id="SSF55785">
    <property type="entry name" value="PYP-like sensor domain (PAS domain)"/>
    <property type="match status" value="1"/>
</dbReference>
<dbReference type="STRING" id="392015.SAMN05421543_10566"/>
<dbReference type="Gene3D" id="3.30.450.20">
    <property type="entry name" value="PAS domain"/>
    <property type="match status" value="1"/>
</dbReference>
<dbReference type="RefSeq" id="WP_074950585.1">
    <property type="nucleotide sequence ID" value="NZ_FPBV01000005.1"/>
</dbReference>
<dbReference type="FunFam" id="3.40.50.300:FF:000006">
    <property type="entry name" value="DNA-binding transcriptional regulator NtrC"/>
    <property type="match status" value="1"/>
</dbReference>
<evidence type="ECO:0000259" key="8">
    <source>
        <dbReference type="PROSITE" id="PS50112"/>
    </source>
</evidence>
<dbReference type="GO" id="GO:0005524">
    <property type="term" value="F:ATP binding"/>
    <property type="evidence" value="ECO:0007669"/>
    <property type="project" value="UniProtKB-KW"/>
</dbReference>
<dbReference type="Gene3D" id="3.40.50.300">
    <property type="entry name" value="P-loop containing nucleotide triphosphate hydrolases"/>
    <property type="match status" value="1"/>
</dbReference>
<dbReference type="InterPro" id="IPR025943">
    <property type="entry name" value="Sigma_54_int_dom_ATP-bd_2"/>
</dbReference>
<dbReference type="NCBIfam" id="TIGR00229">
    <property type="entry name" value="sensory_box"/>
    <property type="match status" value="1"/>
</dbReference>
<dbReference type="InterPro" id="IPR035965">
    <property type="entry name" value="PAS-like_dom_sf"/>
</dbReference>
<dbReference type="PROSITE" id="PS00675">
    <property type="entry name" value="SIGMA54_INTERACT_1"/>
    <property type="match status" value="1"/>
</dbReference>
<dbReference type="InterPro" id="IPR025662">
    <property type="entry name" value="Sigma_54_int_dom_ATP-bd_1"/>
</dbReference>
<keyword evidence="4" id="KW-0238">DNA-binding</keyword>
<dbReference type="InterPro" id="IPR009057">
    <property type="entry name" value="Homeodomain-like_sf"/>
</dbReference>
<dbReference type="InterPro" id="IPR002078">
    <property type="entry name" value="Sigma_54_int"/>
</dbReference>
<gene>
    <name evidence="9" type="ORF">SAMN05421543_10566</name>
</gene>
<keyword evidence="1" id="KW-0547">Nucleotide-binding</keyword>
<evidence type="ECO:0000256" key="5">
    <source>
        <dbReference type="ARBA" id="ARBA00023163"/>
    </source>
</evidence>
<evidence type="ECO:0000259" key="7">
    <source>
        <dbReference type="PROSITE" id="PS50045"/>
    </source>
</evidence>
<dbReference type="SMART" id="SM00382">
    <property type="entry name" value="AAA"/>
    <property type="match status" value="1"/>
</dbReference>
<dbReference type="PANTHER" id="PTHR32071:SF74">
    <property type="entry name" value="TRANSCRIPTIONAL ACTIVATOR ROCR"/>
    <property type="match status" value="1"/>
</dbReference>
<dbReference type="Pfam" id="PF02954">
    <property type="entry name" value="HTH_8"/>
    <property type="match status" value="1"/>
</dbReference>
<evidence type="ECO:0000256" key="3">
    <source>
        <dbReference type="ARBA" id="ARBA00023015"/>
    </source>
</evidence>
<dbReference type="PANTHER" id="PTHR32071">
    <property type="entry name" value="TRANSCRIPTIONAL REGULATORY PROTEIN"/>
    <property type="match status" value="1"/>
</dbReference>
<dbReference type="OrthoDB" id="9762199at2"/>
<dbReference type="Gene3D" id="1.10.10.60">
    <property type="entry name" value="Homeodomain-like"/>
    <property type="match status" value="1"/>
</dbReference>
<proteinExistence type="predicted"/>
<dbReference type="Gene3D" id="1.10.8.60">
    <property type="match status" value="1"/>
</dbReference>
<dbReference type="Pfam" id="PF25601">
    <property type="entry name" value="AAA_lid_14"/>
    <property type="match status" value="1"/>
</dbReference>